<proteinExistence type="predicted"/>
<dbReference type="AlphaFoldDB" id="A0A225VYQ1"/>
<reference evidence="2" key="1">
    <citation type="submission" date="2017-03" db="EMBL/GenBank/DDBJ databases">
        <title>Phytopthora megakarya and P. palmivora, two closely related causual agents of cacao black pod achieved similar genome size and gene model numbers by different mechanisms.</title>
        <authorList>
            <person name="Ali S."/>
            <person name="Shao J."/>
            <person name="Larry D.J."/>
            <person name="Kronmiller B."/>
            <person name="Shen D."/>
            <person name="Strem M.D."/>
            <person name="Melnick R.L."/>
            <person name="Guiltinan M.J."/>
            <person name="Tyler B.M."/>
            <person name="Meinhardt L.W."/>
            <person name="Bailey B.A."/>
        </authorList>
    </citation>
    <scope>NUCLEOTIDE SEQUENCE [LARGE SCALE GENOMIC DNA]</scope>
    <source>
        <strain evidence="2">zdho120</strain>
    </source>
</reference>
<dbReference type="EMBL" id="NBNE01002430">
    <property type="protein sequence ID" value="OWZ10485.1"/>
    <property type="molecule type" value="Genomic_DNA"/>
</dbReference>
<evidence type="ECO:0000313" key="1">
    <source>
        <dbReference type="EMBL" id="OWZ10485.1"/>
    </source>
</evidence>
<organism evidence="1 2">
    <name type="scientific">Phytophthora megakarya</name>
    <dbReference type="NCBI Taxonomy" id="4795"/>
    <lineage>
        <taxon>Eukaryota</taxon>
        <taxon>Sar</taxon>
        <taxon>Stramenopiles</taxon>
        <taxon>Oomycota</taxon>
        <taxon>Peronosporomycetes</taxon>
        <taxon>Peronosporales</taxon>
        <taxon>Peronosporaceae</taxon>
        <taxon>Phytophthora</taxon>
    </lineage>
</organism>
<gene>
    <name evidence="1" type="ORF">PHMEG_00016661</name>
</gene>
<protein>
    <submittedName>
        <fullName evidence="1">Uncharacterized protein</fullName>
    </submittedName>
</protein>
<accession>A0A225VYQ1</accession>
<name>A0A225VYQ1_9STRA</name>
<keyword evidence="2" id="KW-1185">Reference proteome</keyword>
<dbReference type="Proteomes" id="UP000198211">
    <property type="component" value="Unassembled WGS sequence"/>
</dbReference>
<sequence length="90" mass="10217">MLRHIQEIHAHEDQPHECSTVEQLRDLAAHPVKEDYDRVRATVRLYGKALFARGVHLSVVDNCSRAAFVESSNALQGGICHNEDIERLQD</sequence>
<evidence type="ECO:0000313" key="2">
    <source>
        <dbReference type="Proteomes" id="UP000198211"/>
    </source>
</evidence>
<comment type="caution">
    <text evidence="1">The sequence shown here is derived from an EMBL/GenBank/DDBJ whole genome shotgun (WGS) entry which is preliminary data.</text>
</comment>
<dbReference type="OrthoDB" id="108219at2759"/>